<feature type="transmembrane region" description="Helical" evidence="7">
    <location>
        <begin position="658"/>
        <end position="679"/>
    </location>
</feature>
<keyword evidence="3" id="KW-0547">Nucleotide-binding</keyword>
<proteinExistence type="evidence at transcript level"/>
<sequence length="686" mass="76840">MELQENAQPPGSMVTEAVAQNAAVLIRKAYKRFDDSTVILRGFNMTVPKGTIYGLLGPSGCGKTTLLRALVDRTVLDAGMIAVAAKRKDNVGYMPQELGLYNDMNISETFHFFGRLYNMNYSKIKEQEKKLIPLLDLPSGDSIIGTLSGGQQRRTSFAVALLHDPELLILDEPTVGVDPLLSQTIWNHLIQLTTLHKKTIIITTHYIEEARQANIIGMMRSGVLLAEESPTELMRKHNSSHLEHVFLVLSERQQKQLDLQEVQEPYPVIDENQKRLPLLETEKVFNSQRFLAQLIKYLIWNKRNIPFLMLLLALPAALSFICHAVTTVNPTGLPIAIVSDEQSSCQLPKDYNCTHSGRPLSCTYIDLLRDKTFKIHRHQTFDSAKQSLLRGKTWGILHFAGNYTASVIQRIEEGQATPDGVVDASTVDVWLDMSNQWISNLLKRDLIFLTLEFFQNLLSECGYSPQVAYIPVRFEEAIYGDNIPVFGHYTSAGIICTFTFYLAVLFTVGSIMTEISVGLDRSLVAGMTVLEVVAAHGVIMFMLVGTQSFITMFLTYYVFGYPFHGSVTLIIILLFLIEVMGMAYGFMLSVVFDKEAIATYAGIGTVVMMFMTCGVVWPIEGMSTVLRSIAWAIPVQPTVESFRSILDRNWDITHPNVFAGYISSTIWTIIFCAIAYSVAKQKKICV</sequence>
<dbReference type="GO" id="GO:0140359">
    <property type="term" value="F:ABC-type transporter activity"/>
    <property type="evidence" value="ECO:0007669"/>
    <property type="project" value="InterPro"/>
</dbReference>
<dbReference type="PROSITE" id="PS50893">
    <property type="entry name" value="ABC_TRANSPORTER_2"/>
    <property type="match status" value="1"/>
</dbReference>
<organism evidence="9">
    <name type="scientific">Laodelphax striatellus</name>
    <name type="common">Small brown planthopper</name>
    <name type="synonym">Delphax striatella</name>
    <dbReference type="NCBI Taxonomy" id="195883"/>
    <lineage>
        <taxon>Eukaryota</taxon>
        <taxon>Metazoa</taxon>
        <taxon>Ecdysozoa</taxon>
        <taxon>Arthropoda</taxon>
        <taxon>Hexapoda</taxon>
        <taxon>Insecta</taxon>
        <taxon>Pterygota</taxon>
        <taxon>Neoptera</taxon>
        <taxon>Paraneoptera</taxon>
        <taxon>Hemiptera</taxon>
        <taxon>Auchenorrhyncha</taxon>
        <taxon>Fulgoroidea</taxon>
        <taxon>Delphacidae</taxon>
        <taxon>Criomorphinae</taxon>
        <taxon>Laodelphax</taxon>
    </lineage>
</organism>
<dbReference type="SUPFAM" id="SSF52540">
    <property type="entry name" value="P-loop containing nucleoside triphosphate hydrolases"/>
    <property type="match status" value="1"/>
</dbReference>
<evidence type="ECO:0000256" key="2">
    <source>
        <dbReference type="ARBA" id="ARBA00022692"/>
    </source>
</evidence>
<reference evidence="9" key="1">
    <citation type="submission" date="2013-11" db="EMBL/GenBank/DDBJ databases">
        <authorList>
            <person name="Hoang H.T."/>
            <person name="Killian M.L."/>
            <person name="Madson D.M."/>
            <person name="Arruda P.H.E."/>
            <person name="Sun D."/>
            <person name="Schwartz K.J."/>
            <person name="Yoon K."/>
        </authorList>
    </citation>
    <scope>NUCLEOTIDE SEQUENCE</scope>
    <source>
        <strain evidence="9">Jiangsu</strain>
    </source>
</reference>
<dbReference type="Gene3D" id="3.40.50.300">
    <property type="entry name" value="P-loop containing nucleotide triphosphate hydrolases"/>
    <property type="match status" value="1"/>
</dbReference>
<dbReference type="Pfam" id="PF12698">
    <property type="entry name" value="ABC2_membrane_3"/>
    <property type="match status" value="1"/>
</dbReference>
<evidence type="ECO:0000256" key="3">
    <source>
        <dbReference type="ARBA" id="ARBA00022741"/>
    </source>
</evidence>
<keyword evidence="6 7" id="KW-0472">Membrane</keyword>
<name>A0A158V1C0_LAOST</name>
<feature type="transmembrane region" description="Helical" evidence="7">
    <location>
        <begin position="523"/>
        <end position="543"/>
    </location>
</feature>
<evidence type="ECO:0000256" key="6">
    <source>
        <dbReference type="ARBA" id="ARBA00023136"/>
    </source>
</evidence>
<comment type="subcellular location">
    <subcellularLocation>
        <location evidence="1">Membrane</location>
        <topology evidence="1">Multi-pass membrane protein</topology>
    </subcellularLocation>
</comment>
<dbReference type="CDD" id="cd03230">
    <property type="entry name" value="ABC_DR_subfamily_A"/>
    <property type="match status" value="1"/>
</dbReference>
<feature type="transmembrane region" description="Helical" evidence="7">
    <location>
        <begin position="563"/>
        <end position="585"/>
    </location>
</feature>
<dbReference type="GO" id="GO:0005524">
    <property type="term" value="F:ATP binding"/>
    <property type="evidence" value="ECO:0007669"/>
    <property type="project" value="UniProtKB-KW"/>
</dbReference>
<evidence type="ECO:0000256" key="7">
    <source>
        <dbReference type="SAM" id="Phobius"/>
    </source>
</evidence>
<protein>
    <submittedName>
        <fullName evidence="9">ABC protein subfamily ABCH</fullName>
    </submittedName>
</protein>
<evidence type="ECO:0000256" key="4">
    <source>
        <dbReference type="ARBA" id="ARBA00022840"/>
    </source>
</evidence>
<dbReference type="PANTHER" id="PTHR43038">
    <property type="entry name" value="ATP-BINDING CASSETTE, SUB-FAMILY H, MEMBER 1"/>
    <property type="match status" value="1"/>
</dbReference>
<dbReference type="InterPro" id="IPR027417">
    <property type="entry name" value="P-loop_NTPase"/>
</dbReference>
<gene>
    <name evidence="9" type="primary">ABCH6</name>
</gene>
<feature type="domain" description="ABC transporter" evidence="8">
    <location>
        <begin position="24"/>
        <end position="246"/>
    </location>
</feature>
<evidence type="ECO:0000313" key="9">
    <source>
        <dbReference type="EMBL" id="AIN44127.1"/>
    </source>
</evidence>
<dbReference type="Pfam" id="PF00005">
    <property type="entry name" value="ABC_tran"/>
    <property type="match status" value="1"/>
</dbReference>
<dbReference type="AlphaFoldDB" id="A0A158V1C0"/>
<dbReference type="InterPro" id="IPR003439">
    <property type="entry name" value="ABC_transporter-like_ATP-bd"/>
</dbReference>
<dbReference type="InterPro" id="IPR013525">
    <property type="entry name" value="ABC2_TM"/>
</dbReference>
<dbReference type="PANTHER" id="PTHR43038:SF3">
    <property type="entry name" value="ABC TRANSPORTER G FAMILY MEMBER 20 ISOFORM X1"/>
    <property type="match status" value="1"/>
</dbReference>
<accession>A0A158V1C0</accession>
<keyword evidence="5 7" id="KW-1133">Transmembrane helix</keyword>
<dbReference type="EMBL" id="KF828810">
    <property type="protein sequence ID" value="AIN44127.1"/>
    <property type="molecule type" value="mRNA"/>
</dbReference>
<keyword evidence="2 7" id="KW-0812">Transmembrane</keyword>
<keyword evidence="4" id="KW-0067">ATP-binding</keyword>
<evidence type="ECO:0000259" key="8">
    <source>
        <dbReference type="PROSITE" id="PS50893"/>
    </source>
</evidence>
<dbReference type="GO" id="GO:0016887">
    <property type="term" value="F:ATP hydrolysis activity"/>
    <property type="evidence" value="ECO:0007669"/>
    <property type="project" value="InterPro"/>
</dbReference>
<dbReference type="InterPro" id="IPR003593">
    <property type="entry name" value="AAA+_ATPase"/>
</dbReference>
<evidence type="ECO:0000256" key="1">
    <source>
        <dbReference type="ARBA" id="ARBA00004141"/>
    </source>
</evidence>
<dbReference type="SMART" id="SM00382">
    <property type="entry name" value="AAA"/>
    <property type="match status" value="1"/>
</dbReference>
<evidence type="ECO:0000256" key="5">
    <source>
        <dbReference type="ARBA" id="ARBA00022989"/>
    </source>
</evidence>
<dbReference type="GO" id="GO:0016020">
    <property type="term" value="C:membrane"/>
    <property type="evidence" value="ECO:0007669"/>
    <property type="project" value="UniProtKB-SubCell"/>
</dbReference>
<feature type="transmembrane region" description="Helical" evidence="7">
    <location>
        <begin position="489"/>
        <end position="511"/>
    </location>
</feature>
<feature type="transmembrane region" description="Helical" evidence="7">
    <location>
        <begin position="597"/>
        <end position="619"/>
    </location>
</feature>